<comment type="caution">
    <text evidence="9">The sequence shown here is derived from an EMBL/GenBank/DDBJ whole genome shotgun (WGS) entry which is preliminary data.</text>
</comment>
<evidence type="ECO:0000256" key="5">
    <source>
        <dbReference type="ARBA" id="ARBA00022917"/>
    </source>
</evidence>
<dbReference type="NCBIfam" id="TIGR00132">
    <property type="entry name" value="gatA"/>
    <property type="match status" value="1"/>
</dbReference>
<evidence type="ECO:0000256" key="7">
    <source>
        <dbReference type="HAMAP-Rule" id="MF_03150"/>
    </source>
</evidence>
<dbReference type="AlphaFoldDB" id="A0A4C2E6N7"/>
<evidence type="ECO:0000259" key="8">
    <source>
        <dbReference type="Pfam" id="PF01425"/>
    </source>
</evidence>
<dbReference type="PANTHER" id="PTHR11895:SF7">
    <property type="entry name" value="GLUTAMYL-TRNA(GLN) AMIDOTRANSFERASE SUBUNIT A, MITOCHONDRIAL"/>
    <property type="match status" value="1"/>
</dbReference>
<comment type="similarity">
    <text evidence="1 7">Belongs to the amidase family. GatA subfamily.</text>
</comment>
<dbReference type="PROSITE" id="PS00571">
    <property type="entry name" value="AMIDASES"/>
    <property type="match status" value="1"/>
</dbReference>
<evidence type="ECO:0000313" key="9">
    <source>
        <dbReference type="EMBL" id="GCE97658.1"/>
    </source>
</evidence>
<keyword evidence="2 7" id="KW-0436">Ligase</keyword>
<comment type="subcellular location">
    <subcellularLocation>
        <location evidence="7">Mitochondrion</location>
    </subcellularLocation>
</comment>
<dbReference type="InterPro" id="IPR023631">
    <property type="entry name" value="Amidase_dom"/>
</dbReference>
<dbReference type="GO" id="GO:0070681">
    <property type="term" value="P:glutaminyl-tRNAGln biosynthesis via transamidation"/>
    <property type="evidence" value="ECO:0007669"/>
    <property type="project" value="UniProtKB-UniRule"/>
</dbReference>
<dbReference type="Proteomes" id="UP000301737">
    <property type="component" value="Unassembled WGS sequence"/>
</dbReference>
<sequence length="473" mass="51608">MSSKAALKRIQLIPELQKKYNIFTHIENSVAEKVLPDDSNDSNAPLSHLVTGIKDNIVTYDMPTTCGSKILLDYISPFDATCVKLLRDAGALLVGKTNLDEFGMGSAGTHSHFGPVRNPLFPNENVVAGGSSSGSAAAVAAGAVDFALGTDTGGSVRLPAAYTSILGFKPSYGRISRYGVIAYAQSLDTVGILAKDLSLLRKVFRVLDKYDEKDPTSLDNELRAAISNRCIKRNTYKIGIPREFIQGSLTKELAKELTEPLSNFLKKLLQQGHELYPVSIPSTKFALPIYFTISPAEAASNLARYDGIRYGTRSEKNDLEDGTFFSSTRDAFGQVVKDRLVLGNYSLCSETFKDSYIRAQKLRVKIIDEFDSIFRFPNLLTGSEGNAYGLDLILGLTNDGLPQSIDYYNEKKISSPTNEYKNDIFVTPMSLAGLPVISFPLLKGKPLGIQIAGQYGDDSTVLDACSLLVDRDN</sequence>
<evidence type="ECO:0000256" key="2">
    <source>
        <dbReference type="ARBA" id="ARBA00022598"/>
    </source>
</evidence>
<dbReference type="InterPro" id="IPR036928">
    <property type="entry name" value="AS_sf"/>
</dbReference>
<keyword evidence="7" id="KW-0496">Mitochondrion</keyword>
<organism evidence="9 10">
    <name type="scientific">Zygosaccharomyces mellis</name>
    <dbReference type="NCBI Taxonomy" id="42258"/>
    <lineage>
        <taxon>Eukaryota</taxon>
        <taxon>Fungi</taxon>
        <taxon>Dikarya</taxon>
        <taxon>Ascomycota</taxon>
        <taxon>Saccharomycotina</taxon>
        <taxon>Saccharomycetes</taxon>
        <taxon>Saccharomycetales</taxon>
        <taxon>Saccharomycetaceae</taxon>
        <taxon>Zygosaccharomyces</taxon>
    </lineage>
</organism>
<evidence type="ECO:0000313" key="10">
    <source>
        <dbReference type="Proteomes" id="UP000301737"/>
    </source>
</evidence>
<name>A0A4C2E6N7_9SACH</name>
<dbReference type="HAMAP" id="MF_00120">
    <property type="entry name" value="GatA"/>
    <property type="match status" value="1"/>
</dbReference>
<gene>
    <name evidence="7 9" type="primary">HER2</name>
    <name evidence="9" type="ORF">ZYGM_004508</name>
</gene>
<accession>A0A4C2E6N7</accession>
<feature type="active site" description="Charge relay system" evidence="7">
    <location>
        <position position="131"/>
    </location>
</feature>
<comment type="subunit">
    <text evidence="7">Subunit of the heterotrimeric GatFAB amidotransferase (AdT) complex, composed of A, B and F subunits.</text>
</comment>
<dbReference type="GO" id="GO:0030956">
    <property type="term" value="C:glutamyl-tRNA(Gln) amidotransferase complex"/>
    <property type="evidence" value="ECO:0007669"/>
    <property type="project" value="UniProtKB-UniRule"/>
</dbReference>
<evidence type="ECO:0000256" key="1">
    <source>
        <dbReference type="ARBA" id="ARBA00008069"/>
    </source>
</evidence>
<dbReference type="SUPFAM" id="SSF75304">
    <property type="entry name" value="Amidase signature (AS) enzymes"/>
    <property type="match status" value="1"/>
</dbReference>
<evidence type="ECO:0000256" key="6">
    <source>
        <dbReference type="ARBA" id="ARBA00047407"/>
    </source>
</evidence>
<feature type="domain" description="Amidase" evidence="8">
    <location>
        <begin position="6"/>
        <end position="462"/>
    </location>
</feature>
<dbReference type="GO" id="GO:0005524">
    <property type="term" value="F:ATP binding"/>
    <property type="evidence" value="ECO:0007669"/>
    <property type="project" value="UniProtKB-KW"/>
</dbReference>
<keyword evidence="10" id="KW-1185">Reference proteome</keyword>
<reference evidence="9 10" key="1">
    <citation type="submission" date="2019-01" db="EMBL/GenBank/DDBJ databases">
        <title>Draft Genome Sequencing of Zygosaccharomyces mellis Ca-7.</title>
        <authorList>
            <person name="Shiwa Y."/>
            <person name="Kanesaki Y."/>
            <person name="Ishige T."/>
            <person name="Mura K."/>
            <person name="Hori T."/>
            <person name="Tamura T."/>
        </authorList>
    </citation>
    <scope>NUCLEOTIDE SEQUENCE [LARGE SCALE GENOMIC DNA]</scope>
    <source>
        <strain evidence="9 10">Ca-7</strain>
    </source>
</reference>
<dbReference type="InterPro" id="IPR020556">
    <property type="entry name" value="Amidase_CS"/>
</dbReference>
<dbReference type="GO" id="GO:0016740">
    <property type="term" value="F:transferase activity"/>
    <property type="evidence" value="ECO:0007669"/>
    <property type="project" value="UniProtKB-KW"/>
</dbReference>
<dbReference type="GO" id="GO:0032543">
    <property type="term" value="P:mitochondrial translation"/>
    <property type="evidence" value="ECO:0007669"/>
    <property type="project" value="UniProtKB-UniRule"/>
</dbReference>
<dbReference type="InterPro" id="IPR000120">
    <property type="entry name" value="Amidase"/>
</dbReference>
<keyword evidence="3 7" id="KW-0547">Nucleotide-binding</keyword>
<dbReference type="Pfam" id="PF01425">
    <property type="entry name" value="Amidase"/>
    <property type="match status" value="1"/>
</dbReference>
<keyword evidence="5 7" id="KW-0648">Protein biosynthesis</keyword>
<dbReference type="GO" id="GO:0050567">
    <property type="term" value="F:glutaminyl-tRNA synthase (glutamine-hydrolyzing) activity"/>
    <property type="evidence" value="ECO:0007669"/>
    <property type="project" value="UniProtKB-UniRule"/>
</dbReference>
<dbReference type="EC" id="6.3.5.7" evidence="7"/>
<evidence type="ECO:0000256" key="3">
    <source>
        <dbReference type="ARBA" id="ARBA00022741"/>
    </source>
</evidence>
<comment type="function">
    <text evidence="7">Allows the formation of correctly charged Gln-tRNA(Gln) through the transamidation of misacylated Glu-tRNA(Gln) in the mitochondria. The reaction takes place in the presence of glutamine and ATP through an activated gamma-phospho-Glu-tRNA(Gln).</text>
</comment>
<proteinExistence type="inferred from homology"/>
<comment type="catalytic activity">
    <reaction evidence="6 7">
        <text>L-glutamyl-tRNA(Gln) + L-glutamine + ATP + H2O = L-glutaminyl-tRNA(Gln) + L-glutamate + ADP + phosphate + H(+)</text>
        <dbReference type="Rhea" id="RHEA:17521"/>
        <dbReference type="Rhea" id="RHEA-COMP:9681"/>
        <dbReference type="Rhea" id="RHEA-COMP:9684"/>
        <dbReference type="ChEBI" id="CHEBI:15377"/>
        <dbReference type="ChEBI" id="CHEBI:15378"/>
        <dbReference type="ChEBI" id="CHEBI:29985"/>
        <dbReference type="ChEBI" id="CHEBI:30616"/>
        <dbReference type="ChEBI" id="CHEBI:43474"/>
        <dbReference type="ChEBI" id="CHEBI:58359"/>
        <dbReference type="ChEBI" id="CHEBI:78520"/>
        <dbReference type="ChEBI" id="CHEBI:78521"/>
        <dbReference type="ChEBI" id="CHEBI:456216"/>
        <dbReference type="EC" id="6.3.5.7"/>
    </reaction>
</comment>
<dbReference type="Gene3D" id="3.90.1300.10">
    <property type="entry name" value="Amidase signature (AS) domain"/>
    <property type="match status" value="1"/>
</dbReference>
<keyword evidence="4 7" id="KW-0067">ATP-binding</keyword>
<dbReference type="InterPro" id="IPR004412">
    <property type="entry name" value="GatA"/>
</dbReference>
<dbReference type="GO" id="GO:0005739">
    <property type="term" value="C:mitochondrion"/>
    <property type="evidence" value="ECO:0007669"/>
    <property type="project" value="UniProtKB-SubCell"/>
</dbReference>
<dbReference type="OrthoDB" id="421993at2759"/>
<protein>
    <recommendedName>
        <fullName evidence="7">Glutamyl-tRNA(Gln) amidotransferase subunit A, mitochondrial</fullName>
        <shortName evidence="7">Glu-AdT subunit A</shortName>
        <ecNumber evidence="7">6.3.5.7</ecNumber>
    </recommendedName>
</protein>
<dbReference type="EMBL" id="BIMX01000002">
    <property type="protein sequence ID" value="GCE97658.1"/>
    <property type="molecule type" value="Genomic_DNA"/>
</dbReference>
<feature type="active site" description="Charge relay system" evidence="7">
    <location>
        <position position="54"/>
    </location>
</feature>
<keyword evidence="9" id="KW-0808">Transferase</keyword>
<evidence type="ECO:0000256" key="4">
    <source>
        <dbReference type="ARBA" id="ARBA00022840"/>
    </source>
</evidence>
<dbReference type="PANTHER" id="PTHR11895">
    <property type="entry name" value="TRANSAMIDASE"/>
    <property type="match status" value="1"/>
</dbReference>
<feature type="active site" description="Acyl-ester intermediate" evidence="7">
    <location>
        <position position="155"/>
    </location>
</feature>